<name>A0A117KV69_ARCFL</name>
<accession>A0A117KV69</accession>
<evidence type="ECO:0000313" key="2">
    <source>
        <dbReference type="Proteomes" id="UP000054015"/>
    </source>
</evidence>
<organism evidence="1 2">
    <name type="scientific">Archaeoglobus fulgidus</name>
    <dbReference type="NCBI Taxonomy" id="2234"/>
    <lineage>
        <taxon>Archaea</taxon>
        <taxon>Methanobacteriati</taxon>
        <taxon>Methanobacteriota</taxon>
        <taxon>Archaeoglobi</taxon>
        <taxon>Archaeoglobales</taxon>
        <taxon>Archaeoglobaceae</taxon>
        <taxon>Archaeoglobus</taxon>
    </lineage>
</organism>
<dbReference type="AlphaFoldDB" id="A0A117KV69"/>
<dbReference type="Proteomes" id="UP000054015">
    <property type="component" value="Unassembled WGS sequence"/>
</dbReference>
<dbReference type="PATRIC" id="fig|2234.7.peg.726"/>
<comment type="caution">
    <text evidence="1">The sequence shown here is derived from an EMBL/GenBank/DDBJ whole genome shotgun (WGS) entry which is preliminary data.</text>
</comment>
<protein>
    <submittedName>
        <fullName evidence="1">Uncharacterized protein</fullName>
    </submittedName>
</protein>
<proteinExistence type="predicted"/>
<gene>
    <name evidence="1" type="ORF">XD48_0086</name>
</gene>
<dbReference type="EMBL" id="LGEX01000001">
    <property type="protein sequence ID" value="KUK07751.1"/>
    <property type="molecule type" value="Genomic_DNA"/>
</dbReference>
<sequence length="112" mass="13119">MLGGMEVSAEYIRLWRVVKKCEGCSRYRELAVKGVEVQMAVHGDIIKIKRRRVGEAAPCIVNCKRLSDEEKANYDLLRFQELRETYEPVVIDYSEDNAKEKAWMRFELNSFL</sequence>
<evidence type="ECO:0000313" key="1">
    <source>
        <dbReference type="EMBL" id="KUK07751.1"/>
    </source>
</evidence>
<reference evidence="2" key="1">
    <citation type="journal article" date="2015" name="MBio">
        <title>Genome-Resolved Metagenomic Analysis Reveals Roles for Candidate Phyla and Other Microbial Community Members in Biogeochemical Transformations in Oil Reservoirs.</title>
        <authorList>
            <person name="Hu P."/>
            <person name="Tom L."/>
            <person name="Singh A."/>
            <person name="Thomas B.C."/>
            <person name="Baker B.J."/>
            <person name="Piceno Y.M."/>
            <person name="Andersen G.L."/>
            <person name="Banfield J.F."/>
        </authorList>
    </citation>
    <scope>NUCLEOTIDE SEQUENCE [LARGE SCALE GENOMIC DNA]</scope>
</reference>